<dbReference type="PANTHER" id="PTHR42747">
    <property type="entry name" value="NITRONATE MONOOXYGENASE-RELATED"/>
    <property type="match status" value="1"/>
</dbReference>
<dbReference type="InterPro" id="IPR013785">
    <property type="entry name" value="Aldolase_TIM"/>
</dbReference>
<comment type="catalytic activity">
    <reaction evidence="9">
        <text>3 propionate 3-nitronate + 3 O2 + H2O = 3 3-oxopropanoate + 2 nitrate + nitrite + H2O2 + 3 H(+)</text>
        <dbReference type="Rhea" id="RHEA:57332"/>
        <dbReference type="ChEBI" id="CHEBI:15377"/>
        <dbReference type="ChEBI" id="CHEBI:15378"/>
        <dbReference type="ChEBI" id="CHEBI:15379"/>
        <dbReference type="ChEBI" id="CHEBI:16240"/>
        <dbReference type="ChEBI" id="CHEBI:16301"/>
        <dbReference type="ChEBI" id="CHEBI:17632"/>
        <dbReference type="ChEBI" id="CHEBI:33190"/>
        <dbReference type="ChEBI" id="CHEBI:136067"/>
    </reaction>
</comment>
<dbReference type="Pfam" id="PF03060">
    <property type="entry name" value="NMO"/>
    <property type="match status" value="1"/>
</dbReference>
<organism evidence="10 11">
    <name type="scientific">Chryseobacterium camelliae</name>
    <dbReference type="NCBI Taxonomy" id="1265445"/>
    <lineage>
        <taxon>Bacteria</taxon>
        <taxon>Pseudomonadati</taxon>
        <taxon>Bacteroidota</taxon>
        <taxon>Flavobacteriia</taxon>
        <taxon>Flavobacteriales</taxon>
        <taxon>Weeksellaceae</taxon>
        <taxon>Chryseobacterium group</taxon>
        <taxon>Chryseobacterium</taxon>
    </lineage>
</organism>
<evidence type="ECO:0000256" key="1">
    <source>
        <dbReference type="ARBA" id="ARBA00001917"/>
    </source>
</evidence>
<evidence type="ECO:0000256" key="5">
    <source>
        <dbReference type="ARBA" id="ARBA00022643"/>
    </source>
</evidence>
<evidence type="ECO:0000256" key="9">
    <source>
        <dbReference type="ARBA" id="ARBA00049401"/>
    </source>
</evidence>
<gene>
    <name evidence="10" type="ORF">QE404_002390</name>
</gene>
<keyword evidence="11" id="KW-1185">Reference proteome</keyword>
<dbReference type="InterPro" id="IPR004136">
    <property type="entry name" value="NMO"/>
</dbReference>
<dbReference type="CDD" id="cd04730">
    <property type="entry name" value="NPD_like"/>
    <property type="match status" value="1"/>
</dbReference>
<keyword evidence="3" id="KW-0216">Detoxification</keyword>
<evidence type="ECO:0000313" key="10">
    <source>
        <dbReference type="EMBL" id="MDQ1097243.1"/>
    </source>
</evidence>
<name>A0ABU0TJM0_9FLAO</name>
<comment type="similarity">
    <text evidence="2">Belongs to the nitronate monooxygenase family. NMO class I subfamily.</text>
</comment>
<keyword evidence="4" id="KW-0285">Flavoprotein</keyword>
<comment type="caution">
    <text evidence="10">The sequence shown here is derived from an EMBL/GenBank/DDBJ whole genome shotgun (WGS) entry which is preliminary data.</text>
</comment>
<evidence type="ECO:0000256" key="7">
    <source>
        <dbReference type="ARBA" id="ARBA00023033"/>
    </source>
</evidence>
<sequence>MLFPETISKKLGISYPVIQAPMFGVSTPEMVAASADAGCLGSLALGDLPAEQCISLIRKTRSLTGRLFAVNIFVHEIPEITAELREKYAKAKAYIEAFAEDNGLSVSLTALEDLTTNSYHEQIEAIIDEGCEILSFTFGIPDEKSIVRLKEKNVLLIGTCTSVTEAQMLEKAGIDLIVVQGIEAGGHRGTFATESLPQIGGMSLLPQIADHVDTALIYSGGIYNAQTMQAAKALGAEGFQLGSMLLASQESALQPFEKDRLKMVSENDIVLTRTFSGRYARGISNKYIRKLEGSGFILPYPYQNKLTGALRNAAKLRQDTDFVSIWLGQSIHDYSRQSVKDILGKLIDDYSRLP</sequence>
<dbReference type="PANTHER" id="PTHR42747:SF3">
    <property type="entry name" value="NITRONATE MONOOXYGENASE-RELATED"/>
    <property type="match status" value="1"/>
</dbReference>
<comment type="cofactor">
    <cofactor evidence="1">
        <name>FMN</name>
        <dbReference type="ChEBI" id="CHEBI:58210"/>
    </cofactor>
</comment>
<evidence type="ECO:0000256" key="6">
    <source>
        <dbReference type="ARBA" id="ARBA00023002"/>
    </source>
</evidence>
<accession>A0ABU0TJM0</accession>
<dbReference type="Gene3D" id="3.20.20.70">
    <property type="entry name" value="Aldolase class I"/>
    <property type="match status" value="1"/>
</dbReference>
<reference evidence="10 11" key="1">
    <citation type="submission" date="2023-07" db="EMBL/GenBank/DDBJ databases">
        <title>Functional and genomic diversity of the sorghum phyllosphere microbiome.</title>
        <authorList>
            <person name="Shade A."/>
        </authorList>
    </citation>
    <scope>NUCLEOTIDE SEQUENCE [LARGE SCALE GENOMIC DNA]</scope>
    <source>
        <strain evidence="10 11">SORGH_AS_1064</strain>
    </source>
</reference>
<evidence type="ECO:0000256" key="2">
    <source>
        <dbReference type="ARBA" id="ARBA00009881"/>
    </source>
</evidence>
<keyword evidence="6 10" id="KW-0560">Oxidoreductase</keyword>
<proteinExistence type="inferred from homology"/>
<dbReference type="RefSeq" id="WP_307450622.1">
    <property type="nucleotide sequence ID" value="NZ_JAUTAL010000001.1"/>
</dbReference>
<evidence type="ECO:0000313" key="11">
    <source>
        <dbReference type="Proteomes" id="UP001225072"/>
    </source>
</evidence>
<keyword evidence="7 10" id="KW-0503">Monooxygenase</keyword>
<dbReference type="SUPFAM" id="SSF51412">
    <property type="entry name" value="Inosine monophosphate dehydrogenase (IMPDH)"/>
    <property type="match status" value="1"/>
</dbReference>
<evidence type="ECO:0000256" key="8">
    <source>
        <dbReference type="ARBA" id="ARBA00031155"/>
    </source>
</evidence>
<keyword evidence="5" id="KW-0288">FMN</keyword>
<evidence type="ECO:0000256" key="4">
    <source>
        <dbReference type="ARBA" id="ARBA00022630"/>
    </source>
</evidence>
<dbReference type="EMBL" id="JAUTAL010000001">
    <property type="protein sequence ID" value="MDQ1097243.1"/>
    <property type="molecule type" value="Genomic_DNA"/>
</dbReference>
<protein>
    <recommendedName>
        <fullName evidence="8">Propionate 3-nitronate monooxygenase</fullName>
    </recommendedName>
</protein>
<dbReference type="GO" id="GO:0018580">
    <property type="term" value="F:nitronate monooxygenase activity"/>
    <property type="evidence" value="ECO:0007669"/>
    <property type="project" value="UniProtKB-EC"/>
</dbReference>
<evidence type="ECO:0000256" key="3">
    <source>
        <dbReference type="ARBA" id="ARBA00022575"/>
    </source>
</evidence>
<dbReference type="Proteomes" id="UP001225072">
    <property type="component" value="Unassembled WGS sequence"/>
</dbReference>